<keyword evidence="4 6" id="KW-1133">Transmembrane helix</keyword>
<name>A0ABN6S0A4_9BACT</name>
<keyword evidence="2" id="KW-1003">Cell membrane</keyword>
<gene>
    <name evidence="7" type="ORF">JCM14722_30150</name>
</gene>
<dbReference type="InterPro" id="IPR050833">
    <property type="entry name" value="Poly_Biosynth_Transport"/>
</dbReference>
<feature type="transmembrane region" description="Helical" evidence="6">
    <location>
        <begin position="161"/>
        <end position="178"/>
    </location>
</feature>
<comment type="subcellular location">
    <subcellularLocation>
        <location evidence="1">Cell membrane</location>
        <topology evidence="1">Multi-pass membrane protein</topology>
    </subcellularLocation>
</comment>
<feature type="transmembrane region" description="Helical" evidence="6">
    <location>
        <begin position="12"/>
        <end position="36"/>
    </location>
</feature>
<feature type="transmembrane region" description="Helical" evidence="6">
    <location>
        <begin position="119"/>
        <end position="141"/>
    </location>
</feature>
<dbReference type="EMBL" id="AP026708">
    <property type="protein sequence ID" value="BDQ35473.1"/>
    <property type="molecule type" value="Genomic_DNA"/>
</dbReference>
<keyword evidence="8" id="KW-1185">Reference proteome</keyword>
<feature type="transmembrane region" description="Helical" evidence="6">
    <location>
        <begin position="42"/>
        <end position="62"/>
    </location>
</feature>
<feature type="transmembrane region" description="Helical" evidence="6">
    <location>
        <begin position="82"/>
        <end position="99"/>
    </location>
</feature>
<evidence type="ECO:0000256" key="5">
    <source>
        <dbReference type="ARBA" id="ARBA00023136"/>
    </source>
</evidence>
<protein>
    <recommendedName>
        <fullName evidence="9">Polysaccharide biosynthesis protein</fullName>
    </recommendedName>
</protein>
<evidence type="ECO:0000256" key="2">
    <source>
        <dbReference type="ARBA" id="ARBA00022475"/>
    </source>
</evidence>
<proteinExistence type="predicted"/>
<evidence type="ECO:0000313" key="8">
    <source>
        <dbReference type="Proteomes" id="UP001061361"/>
    </source>
</evidence>
<evidence type="ECO:0000256" key="1">
    <source>
        <dbReference type="ARBA" id="ARBA00004651"/>
    </source>
</evidence>
<dbReference type="PANTHER" id="PTHR30250">
    <property type="entry name" value="PST FAMILY PREDICTED COLANIC ACID TRANSPORTER"/>
    <property type="match status" value="1"/>
</dbReference>
<feature type="transmembrane region" description="Helical" evidence="6">
    <location>
        <begin position="226"/>
        <end position="245"/>
    </location>
</feature>
<dbReference type="PANTHER" id="PTHR30250:SF11">
    <property type="entry name" value="O-ANTIGEN TRANSPORTER-RELATED"/>
    <property type="match status" value="1"/>
</dbReference>
<evidence type="ECO:0008006" key="9">
    <source>
        <dbReference type="Google" id="ProtNLM"/>
    </source>
</evidence>
<feature type="transmembrane region" description="Helical" evidence="6">
    <location>
        <begin position="190"/>
        <end position="214"/>
    </location>
</feature>
<evidence type="ECO:0000256" key="6">
    <source>
        <dbReference type="SAM" id="Phobius"/>
    </source>
</evidence>
<evidence type="ECO:0000313" key="7">
    <source>
        <dbReference type="EMBL" id="BDQ35473.1"/>
    </source>
</evidence>
<evidence type="ECO:0000256" key="4">
    <source>
        <dbReference type="ARBA" id="ARBA00022989"/>
    </source>
</evidence>
<sequence>MAAVYQEKERFGLYSIIGFAHPFLVFACLVGCYLFWDDASLLSIVVIYLAGALVSMVVSAYYLQRKIGVGSGKASGSSFREVLALSKWVFGVTLLYYVYQRVDVLLIGRIVGLEELGQYAVAAQIALVFSLFTGSVSGIFLPKSMLAVQSMQAFRKYLKEAFAPIMLILVGLIGFYFVCPFVVEIGFGDIYISSISAIKILTIGWCFQVAYLPFQYLFYALNQPRLRFLLEIIKLGTAVVLLQALTPRYGIDGAASAISIAFFLNFIIASSVSIYSIVRSAKAAQEEV</sequence>
<feature type="transmembrane region" description="Helical" evidence="6">
    <location>
        <begin position="257"/>
        <end position="278"/>
    </location>
</feature>
<organism evidence="7 8">
    <name type="scientific">Pseudodesulfovibrio portus</name>
    <dbReference type="NCBI Taxonomy" id="231439"/>
    <lineage>
        <taxon>Bacteria</taxon>
        <taxon>Pseudomonadati</taxon>
        <taxon>Thermodesulfobacteriota</taxon>
        <taxon>Desulfovibrionia</taxon>
        <taxon>Desulfovibrionales</taxon>
        <taxon>Desulfovibrionaceae</taxon>
    </lineage>
</organism>
<reference evidence="7" key="1">
    <citation type="submission" date="2022-08" db="EMBL/GenBank/DDBJ databases">
        <title>Genome Sequence of the sulphate-reducing bacterium, Pseudodesulfovibrio portus JCM14722.</title>
        <authorList>
            <person name="Kondo R."/>
            <person name="Kataoka T."/>
        </authorList>
    </citation>
    <scope>NUCLEOTIDE SEQUENCE</scope>
    <source>
        <strain evidence="7">JCM 14722</strain>
    </source>
</reference>
<dbReference type="Proteomes" id="UP001061361">
    <property type="component" value="Chromosome"/>
</dbReference>
<keyword evidence="5 6" id="KW-0472">Membrane</keyword>
<keyword evidence="3 6" id="KW-0812">Transmembrane</keyword>
<evidence type="ECO:0000256" key="3">
    <source>
        <dbReference type="ARBA" id="ARBA00022692"/>
    </source>
</evidence>
<dbReference type="Pfam" id="PF13440">
    <property type="entry name" value="Polysacc_synt_3"/>
    <property type="match status" value="1"/>
</dbReference>
<accession>A0ABN6S0A4</accession>